<name>A0AAV3T7C4_9EURY</name>
<dbReference type="EMBL" id="BAAADV010000001">
    <property type="protein sequence ID" value="GAA0665451.1"/>
    <property type="molecule type" value="Genomic_DNA"/>
</dbReference>
<reference evidence="1 2" key="1">
    <citation type="journal article" date="2019" name="Int. J. Syst. Evol. Microbiol.">
        <title>The Global Catalogue of Microorganisms (GCM) 10K type strain sequencing project: providing services to taxonomists for standard genome sequencing and annotation.</title>
        <authorList>
            <consortium name="The Broad Institute Genomics Platform"/>
            <consortium name="The Broad Institute Genome Sequencing Center for Infectious Disease"/>
            <person name="Wu L."/>
            <person name="Ma J."/>
        </authorList>
    </citation>
    <scope>NUCLEOTIDE SEQUENCE [LARGE SCALE GENOMIC DNA]</scope>
    <source>
        <strain evidence="1 2">JCM 16328</strain>
    </source>
</reference>
<keyword evidence="2" id="KW-1185">Reference proteome</keyword>
<proteinExistence type="predicted"/>
<dbReference type="Proteomes" id="UP001500420">
    <property type="component" value="Unassembled WGS sequence"/>
</dbReference>
<accession>A0AAV3T7C4</accession>
<sequence>MTGRKTTIHLDDEADRWRWVCPRGHRSWEPTNNHFWCAKCARQMSHDDEFSPEFHELHDKRSGETRTRDEIQLITTVGPYEHREGSA</sequence>
<evidence type="ECO:0000313" key="2">
    <source>
        <dbReference type="Proteomes" id="UP001500420"/>
    </source>
</evidence>
<gene>
    <name evidence="1" type="ORF">GCM10009020_08130</name>
</gene>
<protein>
    <submittedName>
        <fullName evidence="1">Uncharacterized protein</fullName>
    </submittedName>
</protein>
<comment type="caution">
    <text evidence="1">The sequence shown here is derived from an EMBL/GenBank/DDBJ whole genome shotgun (WGS) entry which is preliminary data.</text>
</comment>
<evidence type="ECO:0000313" key="1">
    <source>
        <dbReference type="EMBL" id="GAA0665451.1"/>
    </source>
</evidence>
<dbReference type="AlphaFoldDB" id="A0AAV3T7C4"/>
<organism evidence="1 2">
    <name type="scientific">Natronoarchaeum mannanilyticum</name>
    <dbReference type="NCBI Taxonomy" id="926360"/>
    <lineage>
        <taxon>Archaea</taxon>
        <taxon>Methanobacteriati</taxon>
        <taxon>Methanobacteriota</taxon>
        <taxon>Stenosarchaea group</taxon>
        <taxon>Halobacteria</taxon>
        <taxon>Halobacteriales</taxon>
        <taxon>Natronoarchaeaceae</taxon>
    </lineage>
</organism>
<dbReference type="RefSeq" id="WP_343772600.1">
    <property type="nucleotide sequence ID" value="NZ_BAAADV010000001.1"/>
</dbReference>